<dbReference type="Pfam" id="PF24850">
    <property type="entry name" value="CC_BshC"/>
    <property type="match status" value="1"/>
</dbReference>
<proteinExistence type="inferred from homology"/>
<reference evidence="6" key="2">
    <citation type="submission" date="2011-02" db="EMBL/GenBank/DDBJ databases">
        <title>The complete genome of Pedobacter saltans DSM 12145.</title>
        <authorList>
            <consortium name="US DOE Joint Genome Institute (JGI-PGF)"/>
            <person name="Lucas S."/>
            <person name="Copeland A."/>
            <person name="Lapidus A."/>
            <person name="Bruce D."/>
            <person name="Goodwin L."/>
            <person name="Pitluck S."/>
            <person name="Kyrpides N."/>
            <person name="Mavromatis K."/>
            <person name="Pagani I."/>
            <person name="Ivanova N."/>
            <person name="Ovchinnikova G."/>
            <person name="Lu M."/>
            <person name="Detter J.C."/>
            <person name="Han C."/>
            <person name="Land M."/>
            <person name="Hauser L."/>
            <person name="Markowitz V."/>
            <person name="Cheng J.-F."/>
            <person name="Hugenholtz P."/>
            <person name="Woyke T."/>
            <person name="Wu D."/>
            <person name="Tindall B."/>
            <person name="Pomrenke H.G."/>
            <person name="Brambilla E."/>
            <person name="Klenk H.-P."/>
            <person name="Eisen J.A."/>
        </authorList>
    </citation>
    <scope>NUCLEOTIDE SEQUENCE [LARGE SCALE GENOMIC DNA]</scope>
    <source>
        <strain evidence="6">ATCC 51119 / DSM 12145 / JCM 21818 / LMG 10337 / NBRC 100064 / NCIMB 13643</strain>
    </source>
</reference>
<gene>
    <name evidence="2" type="primary">bshC</name>
    <name evidence="5" type="ordered locus">Pedsa_0261</name>
</gene>
<evidence type="ECO:0000259" key="4">
    <source>
        <dbReference type="Pfam" id="PF24850"/>
    </source>
</evidence>
<protein>
    <recommendedName>
        <fullName evidence="2">Putative cysteine ligase BshC</fullName>
        <ecNumber evidence="2">6.-.-.-</ecNumber>
    </recommendedName>
</protein>
<feature type="coiled-coil region" evidence="2">
    <location>
        <begin position="447"/>
        <end position="482"/>
    </location>
</feature>
<dbReference type="GO" id="GO:0016874">
    <property type="term" value="F:ligase activity"/>
    <property type="evidence" value="ECO:0007669"/>
    <property type="project" value="UniProtKB-UniRule"/>
</dbReference>
<name>F0SEI1_PSESL</name>
<evidence type="ECO:0000313" key="6">
    <source>
        <dbReference type="Proteomes" id="UP000000310"/>
    </source>
</evidence>
<dbReference type="PIRSF" id="PIRSF012535">
    <property type="entry name" value="UCP012535"/>
    <property type="match status" value="1"/>
</dbReference>
<accession>F0SEI1</accession>
<dbReference type="NCBIfam" id="TIGR03998">
    <property type="entry name" value="thiol_BshC"/>
    <property type="match status" value="1"/>
</dbReference>
<dbReference type="Proteomes" id="UP000000310">
    <property type="component" value="Chromosome"/>
</dbReference>
<dbReference type="InterPro" id="IPR055398">
    <property type="entry name" value="Rossmann-like_BshC"/>
</dbReference>
<dbReference type="InterPro" id="IPR055399">
    <property type="entry name" value="CC_BshC"/>
</dbReference>
<feature type="domain" description="Bacillithiol biosynthesis BshC N-terminal Rossmann-like" evidence="3">
    <location>
        <begin position="1"/>
        <end position="369"/>
    </location>
</feature>
<keyword evidence="1 2" id="KW-0436">Ligase</keyword>
<organism evidence="5 6">
    <name type="scientific">Pseudopedobacter saltans (strain ATCC 51119 / DSM 12145 / JCM 21818 / CCUG 39354 / LMG 10337 / NBRC 100064 / NCIMB 13643)</name>
    <name type="common">Pedobacter saltans</name>
    <dbReference type="NCBI Taxonomy" id="762903"/>
    <lineage>
        <taxon>Bacteria</taxon>
        <taxon>Pseudomonadati</taxon>
        <taxon>Bacteroidota</taxon>
        <taxon>Sphingobacteriia</taxon>
        <taxon>Sphingobacteriales</taxon>
        <taxon>Sphingobacteriaceae</taxon>
        <taxon>Pseudopedobacter</taxon>
    </lineage>
</organism>
<comment type="similarity">
    <text evidence="2">Belongs to the BshC family.</text>
</comment>
<keyword evidence="2" id="KW-0175">Coiled coil</keyword>
<evidence type="ECO:0000259" key="3">
    <source>
        <dbReference type="Pfam" id="PF10079"/>
    </source>
</evidence>
<dbReference type="STRING" id="762903.Pedsa_0261"/>
<dbReference type="RefSeq" id="WP_013631349.1">
    <property type="nucleotide sequence ID" value="NC_015177.1"/>
</dbReference>
<reference evidence="5 6" key="1">
    <citation type="journal article" date="2011" name="Stand. Genomic Sci.">
        <title>Complete genome sequence of the gliding, heparinolytic Pedobacter saltans type strain (113).</title>
        <authorList>
            <person name="Liolios K."/>
            <person name="Sikorski J."/>
            <person name="Lu M."/>
            <person name="Nolan M."/>
            <person name="Lapidus A."/>
            <person name="Lucas S."/>
            <person name="Hammon N."/>
            <person name="Deshpande S."/>
            <person name="Cheng J.F."/>
            <person name="Tapia R."/>
            <person name="Han C."/>
            <person name="Goodwin L."/>
            <person name="Pitluck S."/>
            <person name="Huntemann M."/>
            <person name="Ivanova N."/>
            <person name="Pagani I."/>
            <person name="Mavromatis K."/>
            <person name="Ovchinikova G."/>
            <person name="Pati A."/>
            <person name="Chen A."/>
            <person name="Palaniappan K."/>
            <person name="Land M."/>
            <person name="Hauser L."/>
            <person name="Brambilla E.M."/>
            <person name="Kotsyurbenko O."/>
            <person name="Rohde M."/>
            <person name="Tindall B.J."/>
            <person name="Abt B."/>
            <person name="Goker M."/>
            <person name="Detter J.C."/>
            <person name="Woyke T."/>
            <person name="Bristow J."/>
            <person name="Eisen J.A."/>
            <person name="Markowitz V."/>
            <person name="Hugenholtz P."/>
            <person name="Klenk H.P."/>
            <person name="Kyrpides N.C."/>
        </authorList>
    </citation>
    <scope>NUCLEOTIDE SEQUENCE [LARGE SCALE GENOMIC DNA]</scope>
    <source>
        <strain evidence="6">ATCC 51119 / DSM 12145 / JCM 21818 / LMG 10337 / NBRC 100064 / NCIMB 13643</strain>
    </source>
</reference>
<dbReference type="InterPro" id="IPR011199">
    <property type="entry name" value="Bacillithiol_biosynth_BshC"/>
</dbReference>
<sequence>MKAQYIDYKETGSFSPAVIRYLDKDTSLKPFYNQNATLEGFEKILSSKKITTNRKLLSEILTKQYEGLNISQQLAENITLLKNENCFTVTTGHQLNLFTGPLYFLFKIVSTINLCNDLKKRFPEKDFVPVYWMATEDHDFDEINHTFINSKKVAWPIETNGATGRISTEGIKKTIEEYISVLGISENAQELGELVETAYKEENLSKATRHLVNSLFGKYGLVILDADEPALKSLFSTIIAEDIISENSFKNINHTNEELIKAGVSPQVNAREINFFYMLDNLRERIVFENGKYNILHSDISFSETELKEEIASHPERFSPNVVMRPLYQEVILPNLAYIGGPAELVYWLQLKSNFNHYHIDFPILILRNCASIANPKIDDKLERLGFSYRDIFKNKEELKNKWVLRTTEHDLSIDNEWREIDCIFEKLKLRAHKIDPTLAPSTEAIKIRLHKAMRSLEKKLLKAEKKNHSEALQNIENIKDELFPGGTLQERKENFGMFYVKYGEDFIPSLLKNLHPLDFKYTILS</sequence>
<dbReference type="EC" id="6.-.-.-" evidence="2"/>
<feature type="domain" description="Bacillithiol biosynthesis BshC C-terminal coiled-coil" evidence="4">
    <location>
        <begin position="373"/>
        <end position="525"/>
    </location>
</feature>
<dbReference type="HAMAP" id="MF_01867">
    <property type="entry name" value="BshC"/>
    <property type="match status" value="1"/>
</dbReference>
<evidence type="ECO:0000313" key="5">
    <source>
        <dbReference type="EMBL" id="ADY50846.1"/>
    </source>
</evidence>
<dbReference type="HOGENOM" id="CLU_022249_2_0_10"/>
<dbReference type="OrthoDB" id="9765151at2"/>
<evidence type="ECO:0000256" key="2">
    <source>
        <dbReference type="HAMAP-Rule" id="MF_01867"/>
    </source>
</evidence>
<dbReference type="Pfam" id="PF10079">
    <property type="entry name" value="Rossmann-like_BshC"/>
    <property type="match status" value="1"/>
</dbReference>
<dbReference type="AlphaFoldDB" id="F0SEI1"/>
<dbReference type="KEGG" id="psn:Pedsa_0261"/>
<keyword evidence="6" id="KW-1185">Reference proteome</keyword>
<dbReference type="EMBL" id="CP002545">
    <property type="protein sequence ID" value="ADY50846.1"/>
    <property type="molecule type" value="Genomic_DNA"/>
</dbReference>
<evidence type="ECO:0000256" key="1">
    <source>
        <dbReference type="ARBA" id="ARBA00022598"/>
    </source>
</evidence>
<dbReference type="eggNOG" id="COG4365">
    <property type="taxonomic scope" value="Bacteria"/>
</dbReference>